<evidence type="ECO:0000256" key="4">
    <source>
        <dbReference type="PROSITE-ProRule" id="PRU00284"/>
    </source>
</evidence>
<evidence type="ECO:0000256" key="5">
    <source>
        <dbReference type="SAM" id="Phobius"/>
    </source>
</evidence>
<dbReference type="AlphaFoldDB" id="A0A7W9D4R2"/>
<dbReference type="PROSITE" id="PS50111">
    <property type="entry name" value="CHEMOTAXIS_TRANSDUC_2"/>
    <property type="match status" value="1"/>
</dbReference>
<sequence>MVNWKTFGIVARLATGFGFLLILMIGLTLYSIGQVKTIDRNLSVINDTNSVKQRFAINYRGSVHDRAIAIRDVTLVTSAEERQAVEKLIETLASSYADNEKKMADMVASPAGATAEEKAILDEIAAIQAKTNPLVADIIARQEKGDGEGARKILLEQARPDFVAWLKAINKFIDYQEALNKSIGSDVRSAAGGFNSLALTALAIAIFLASVAAALTARSIVGPLAKLQTSLVSMAQGNMEGDRKLEKRSDEIGMLARAVASLRDAISAKAEHDADSDARRATEERNRLQTEAAEREALAEQTNAAVNQLADALQALANGDLTRQIAGPFIPSLDQLRVDFNQAVDKLRLAMQKVAENASAIASGAQEIRSASDDLAKRTEQQAASVEETAAALEEITITVSGSSNRAQEAGHLVRKTKESAEHSGRVVRSAVEAMDKIEASATEIGNIIGVIDEIAFQTNLLALNAGVEAARAGEAGKGFAVVAQEVRELAQRSAKAAKEIKDLINTSNNHVRSGVSLVGETGKALEEIVTQVQQVDGNVGAIVEASKEQATGLKEINTSVNTMDQGTQQNAAMVEQATAAAHNLASEAEALFQLLSQFRISAQTTFAPNKPATIAAASTASRPSASPARRLTAKLTSAFSGNAAVAD</sequence>
<feature type="transmembrane region" description="Helical" evidence="5">
    <location>
        <begin position="197"/>
        <end position="217"/>
    </location>
</feature>
<comment type="similarity">
    <text evidence="3">Belongs to the methyl-accepting chemotaxis (MCP) protein family.</text>
</comment>
<dbReference type="Proteomes" id="UP000549882">
    <property type="component" value="Unassembled WGS sequence"/>
</dbReference>
<dbReference type="GO" id="GO:0016020">
    <property type="term" value="C:membrane"/>
    <property type="evidence" value="ECO:0007669"/>
    <property type="project" value="UniProtKB-SubCell"/>
</dbReference>
<dbReference type="EMBL" id="JACHBI010000017">
    <property type="protein sequence ID" value="MBB5577206.1"/>
    <property type="molecule type" value="Genomic_DNA"/>
</dbReference>
<dbReference type="InterPro" id="IPR024478">
    <property type="entry name" value="HlyB_4HB_MCP"/>
</dbReference>
<dbReference type="SMART" id="SM00283">
    <property type="entry name" value="MA"/>
    <property type="match status" value="1"/>
</dbReference>
<evidence type="ECO:0000259" key="7">
    <source>
        <dbReference type="PROSITE" id="PS50885"/>
    </source>
</evidence>
<accession>A0A7W9D4R2</accession>
<dbReference type="SUPFAM" id="SSF158472">
    <property type="entry name" value="HAMP domain-like"/>
    <property type="match status" value="1"/>
</dbReference>
<keyword evidence="5" id="KW-0472">Membrane</keyword>
<dbReference type="InterPro" id="IPR051310">
    <property type="entry name" value="MCP_chemotaxis"/>
</dbReference>
<dbReference type="Pfam" id="PF12729">
    <property type="entry name" value="4HB_MCP_1"/>
    <property type="match status" value="1"/>
</dbReference>
<dbReference type="PANTHER" id="PTHR43531:SF11">
    <property type="entry name" value="METHYL-ACCEPTING CHEMOTAXIS PROTEIN 3"/>
    <property type="match status" value="1"/>
</dbReference>
<feature type="transmembrane region" description="Helical" evidence="5">
    <location>
        <begin position="6"/>
        <end position="30"/>
    </location>
</feature>
<keyword evidence="4" id="KW-0807">Transducer</keyword>
<feature type="domain" description="HAMP" evidence="7">
    <location>
        <begin position="218"/>
        <end position="271"/>
    </location>
</feature>
<dbReference type="CDD" id="cd06225">
    <property type="entry name" value="HAMP"/>
    <property type="match status" value="1"/>
</dbReference>
<evidence type="ECO:0000256" key="3">
    <source>
        <dbReference type="ARBA" id="ARBA00029447"/>
    </source>
</evidence>
<dbReference type="Pfam" id="PF00672">
    <property type="entry name" value="HAMP"/>
    <property type="match status" value="2"/>
</dbReference>
<evidence type="ECO:0000313" key="8">
    <source>
        <dbReference type="EMBL" id="MBB5577206.1"/>
    </source>
</evidence>
<evidence type="ECO:0000313" key="9">
    <source>
        <dbReference type="Proteomes" id="UP000549882"/>
    </source>
</evidence>
<dbReference type="GO" id="GO:0006935">
    <property type="term" value="P:chemotaxis"/>
    <property type="evidence" value="ECO:0007669"/>
    <property type="project" value="UniProtKB-KW"/>
</dbReference>
<dbReference type="GO" id="GO:0007165">
    <property type="term" value="P:signal transduction"/>
    <property type="evidence" value="ECO:0007669"/>
    <property type="project" value="UniProtKB-KW"/>
</dbReference>
<keyword evidence="2" id="KW-0145">Chemotaxis</keyword>
<dbReference type="CDD" id="cd11386">
    <property type="entry name" value="MCP_signal"/>
    <property type="match status" value="1"/>
</dbReference>
<dbReference type="InterPro" id="IPR003660">
    <property type="entry name" value="HAMP_dom"/>
</dbReference>
<comment type="caution">
    <text evidence="8">The sequence shown here is derived from an EMBL/GenBank/DDBJ whole genome shotgun (WGS) entry which is preliminary data.</text>
</comment>
<keyword evidence="5" id="KW-1133">Transmembrane helix</keyword>
<dbReference type="PROSITE" id="PS50885">
    <property type="entry name" value="HAMP"/>
    <property type="match status" value="2"/>
</dbReference>
<dbReference type="Gene3D" id="1.10.287.950">
    <property type="entry name" value="Methyl-accepting chemotaxis protein"/>
    <property type="match status" value="1"/>
</dbReference>
<keyword evidence="9" id="KW-1185">Reference proteome</keyword>
<evidence type="ECO:0000256" key="2">
    <source>
        <dbReference type="ARBA" id="ARBA00022500"/>
    </source>
</evidence>
<dbReference type="SUPFAM" id="SSF58104">
    <property type="entry name" value="Methyl-accepting chemotaxis protein (MCP) signaling domain"/>
    <property type="match status" value="1"/>
</dbReference>
<keyword evidence="5" id="KW-0812">Transmembrane</keyword>
<feature type="domain" description="HAMP" evidence="7">
    <location>
        <begin position="300"/>
        <end position="352"/>
    </location>
</feature>
<proteinExistence type="inferred from homology"/>
<evidence type="ECO:0000256" key="1">
    <source>
        <dbReference type="ARBA" id="ARBA00004370"/>
    </source>
</evidence>
<feature type="domain" description="Methyl-accepting transducer" evidence="6">
    <location>
        <begin position="357"/>
        <end position="586"/>
    </location>
</feature>
<dbReference type="Gene3D" id="6.10.340.10">
    <property type="match status" value="1"/>
</dbReference>
<name>A0A7W9D4R2_9HYPH</name>
<dbReference type="CDD" id="cd19411">
    <property type="entry name" value="MCP2201-like_sensor"/>
    <property type="match status" value="1"/>
</dbReference>
<evidence type="ECO:0000259" key="6">
    <source>
        <dbReference type="PROSITE" id="PS50111"/>
    </source>
</evidence>
<dbReference type="FunFam" id="1.10.287.950:FF:000001">
    <property type="entry name" value="Methyl-accepting chemotaxis sensory transducer"/>
    <property type="match status" value="1"/>
</dbReference>
<dbReference type="InterPro" id="IPR047347">
    <property type="entry name" value="YvaQ-like_sensor"/>
</dbReference>
<dbReference type="SMART" id="SM00304">
    <property type="entry name" value="HAMP"/>
    <property type="match status" value="3"/>
</dbReference>
<dbReference type="RefSeq" id="WP_183940417.1">
    <property type="nucleotide sequence ID" value="NZ_JACHBI010000017.1"/>
</dbReference>
<gene>
    <name evidence="8" type="ORF">GGD50_005857</name>
</gene>
<reference evidence="8 9" key="1">
    <citation type="submission" date="2020-08" db="EMBL/GenBank/DDBJ databases">
        <title>Genomic Encyclopedia of Type Strains, Phase IV (KMG-V): Genome sequencing to study the core and pangenomes of soil and plant-associated prokaryotes.</title>
        <authorList>
            <person name="Whitman W."/>
        </authorList>
    </citation>
    <scope>NUCLEOTIDE SEQUENCE [LARGE SCALE GENOMIC DNA]</scope>
    <source>
        <strain evidence="8 9">SEMIA 4064</strain>
    </source>
</reference>
<dbReference type="Pfam" id="PF00015">
    <property type="entry name" value="MCPsignal"/>
    <property type="match status" value="1"/>
</dbReference>
<comment type="subcellular location">
    <subcellularLocation>
        <location evidence="1">Membrane</location>
    </subcellularLocation>
</comment>
<protein>
    <submittedName>
        <fullName evidence="8">Methyl-accepting chemotaxis protein</fullName>
    </submittedName>
</protein>
<dbReference type="PANTHER" id="PTHR43531">
    <property type="entry name" value="PROTEIN ICFG"/>
    <property type="match status" value="1"/>
</dbReference>
<dbReference type="InterPro" id="IPR004089">
    <property type="entry name" value="MCPsignal_dom"/>
</dbReference>
<organism evidence="8 9">
    <name type="scientific">Rhizobium paranaense</name>
    <dbReference type="NCBI Taxonomy" id="1650438"/>
    <lineage>
        <taxon>Bacteria</taxon>
        <taxon>Pseudomonadati</taxon>
        <taxon>Pseudomonadota</taxon>
        <taxon>Alphaproteobacteria</taxon>
        <taxon>Hyphomicrobiales</taxon>
        <taxon>Rhizobiaceae</taxon>
        <taxon>Rhizobium/Agrobacterium group</taxon>
        <taxon>Rhizobium</taxon>
    </lineage>
</organism>